<protein>
    <submittedName>
        <fullName evidence="1">Uncharacterized protein</fullName>
    </submittedName>
</protein>
<gene>
    <name evidence="1" type="ORF">OXU80_13535</name>
</gene>
<keyword evidence="2" id="KW-1185">Reference proteome</keyword>
<sequence length="192" mass="21635">MDIVAPLTPDTIRARLADIGRQEKAHSARDLDAELAEAIRTGADVDAIEEQHLQAERFARRLRVERTALEAELPNAVRREGEAMLAALVEEHGRLGEDAQKLVDQMCEMWPAFMERVEAWRAIQNRAEELSRQTADLARDTGAKQPELGYFNSKRLVEVAASLFRQDWSPVVTAEKGVQAGHDYKPHRTVLD</sequence>
<organism evidence="1 2">
    <name type="scientific">Antarcticirhabdus aurantiaca</name>
    <dbReference type="NCBI Taxonomy" id="2606717"/>
    <lineage>
        <taxon>Bacteria</taxon>
        <taxon>Pseudomonadati</taxon>
        <taxon>Pseudomonadota</taxon>
        <taxon>Alphaproteobacteria</taxon>
        <taxon>Hyphomicrobiales</taxon>
        <taxon>Aurantimonadaceae</taxon>
        <taxon>Antarcticirhabdus</taxon>
    </lineage>
</organism>
<dbReference type="Proteomes" id="UP001163223">
    <property type="component" value="Chromosome"/>
</dbReference>
<name>A0ACD4NW00_9HYPH</name>
<evidence type="ECO:0000313" key="2">
    <source>
        <dbReference type="Proteomes" id="UP001163223"/>
    </source>
</evidence>
<accession>A0ACD4NW00</accession>
<dbReference type="EMBL" id="CP113520">
    <property type="protein sequence ID" value="WAJ31156.1"/>
    <property type="molecule type" value="Genomic_DNA"/>
</dbReference>
<evidence type="ECO:0000313" key="1">
    <source>
        <dbReference type="EMBL" id="WAJ31156.1"/>
    </source>
</evidence>
<reference evidence="1" key="1">
    <citation type="submission" date="2022-11" db="EMBL/GenBank/DDBJ databases">
        <title>beta-Carotene-producing bacterium, Jeongeuplla avenae sp. nov., alleviates the salt stress of Arabidopsis seedlings.</title>
        <authorList>
            <person name="Jiang L."/>
            <person name="Lee J."/>
        </authorList>
    </citation>
    <scope>NUCLEOTIDE SEQUENCE</scope>
    <source>
        <strain evidence="1">DY_R2A_6</strain>
    </source>
</reference>
<proteinExistence type="predicted"/>